<evidence type="ECO:0000313" key="6">
    <source>
        <dbReference type="Proteomes" id="UP001151760"/>
    </source>
</evidence>
<keyword evidence="5" id="KW-0548">Nucleotidyltransferase</keyword>
<keyword evidence="5" id="KW-0695">RNA-directed DNA polymerase</keyword>
<evidence type="ECO:0000256" key="2">
    <source>
        <dbReference type="ARBA" id="ARBA00022741"/>
    </source>
</evidence>
<protein>
    <submittedName>
        <fullName evidence="5">Reverse transcriptase domain-containing protein</fullName>
    </submittedName>
</protein>
<gene>
    <name evidence="5" type="ORF">Tco_1030827</name>
</gene>
<dbReference type="PANTHER" id="PTHR11528">
    <property type="entry name" value="HEAT SHOCK PROTEIN 90 FAMILY MEMBER"/>
    <property type="match status" value="1"/>
</dbReference>
<comment type="similarity">
    <text evidence="1">Belongs to the heat shock protein 90 family.</text>
</comment>
<dbReference type="Gene3D" id="3.30.565.10">
    <property type="entry name" value="Histidine kinase-like ATPase, C-terminal domain"/>
    <property type="match status" value="1"/>
</dbReference>
<dbReference type="InterPro" id="IPR020575">
    <property type="entry name" value="Hsp90_N"/>
</dbReference>
<evidence type="ECO:0000256" key="1">
    <source>
        <dbReference type="ARBA" id="ARBA00008239"/>
    </source>
</evidence>
<comment type="caution">
    <text evidence="5">The sequence shown here is derived from an EMBL/GenBank/DDBJ whole genome shotgun (WGS) entry which is preliminary data.</text>
</comment>
<keyword evidence="5" id="KW-0808">Transferase</keyword>
<reference evidence="5" key="1">
    <citation type="journal article" date="2022" name="Int. J. Mol. Sci.">
        <title>Draft Genome of Tanacetum Coccineum: Genomic Comparison of Closely Related Tanacetum-Family Plants.</title>
        <authorList>
            <person name="Yamashiro T."/>
            <person name="Shiraishi A."/>
            <person name="Nakayama K."/>
            <person name="Satake H."/>
        </authorList>
    </citation>
    <scope>NUCLEOTIDE SEQUENCE</scope>
</reference>
<dbReference type="Gene3D" id="3.30.230.80">
    <property type="match status" value="1"/>
</dbReference>
<accession>A0ABQ5G7N1</accession>
<proteinExistence type="inferred from homology"/>
<keyword evidence="4" id="KW-0143">Chaperone</keyword>
<dbReference type="Proteomes" id="UP001151760">
    <property type="component" value="Unassembled WGS sequence"/>
</dbReference>
<dbReference type="InterPro" id="IPR036890">
    <property type="entry name" value="HATPase_C_sf"/>
</dbReference>
<dbReference type="Pfam" id="PF00183">
    <property type="entry name" value="HSP90"/>
    <property type="match status" value="2"/>
</dbReference>
<keyword evidence="2" id="KW-0547">Nucleotide-binding</keyword>
<dbReference type="PRINTS" id="PR00775">
    <property type="entry name" value="HEATSHOCK90"/>
</dbReference>
<evidence type="ECO:0000256" key="3">
    <source>
        <dbReference type="ARBA" id="ARBA00022840"/>
    </source>
</evidence>
<dbReference type="SUPFAM" id="SSF54211">
    <property type="entry name" value="Ribosomal protein S5 domain 2-like"/>
    <property type="match status" value="1"/>
</dbReference>
<evidence type="ECO:0000256" key="4">
    <source>
        <dbReference type="ARBA" id="ARBA00023186"/>
    </source>
</evidence>
<dbReference type="InterPro" id="IPR001404">
    <property type="entry name" value="Hsp90_fam"/>
</dbReference>
<keyword evidence="6" id="KW-1185">Reference proteome</keyword>
<dbReference type="EMBL" id="BQNB010018176">
    <property type="protein sequence ID" value="GJT71541.1"/>
    <property type="molecule type" value="Genomic_DNA"/>
</dbReference>
<name>A0ABQ5G7N1_9ASTR</name>
<organism evidence="5 6">
    <name type="scientific">Tanacetum coccineum</name>
    <dbReference type="NCBI Taxonomy" id="301880"/>
    <lineage>
        <taxon>Eukaryota</taxon>
        <taxon>Viridiplantae</taxon>
        <taxon>Streptophyta</taxon>
        <taxon>Embryophyta</taxon>
        <taxon>Tracheophyta</taxon>
        <taxon>Spermatophyta</taxon>
        <taxon>Magnoliopsida</taxon>
        <taxon>eudicotyledons</taxon>
        <taxon>Gunneridae</taxon>
        <taxon>Pentapetalae</taxon>
        <taxon>asterids</taxon>
        <taxon>campanulids</taxon>
        <taxon>Asterales</taxon>
        <taxon>Asteraceae</taxon>
        <taxon>Asteroideae</taxon>
        <taxon>Anthemideae</taxon>
        <taxon>Anthemidinae</taxon>
        <taxon>Tanacetum</taxon>
    </lineage>
</organism>
<evidence type="ECO:0000313" key="5">
    <source>
        <dbReference type="EMBL" id="GJT71541.1"/>
    </source>
</evidence>
<keyword evidence="3" id="KW-0067">ATP-binding</keyword>
<dbReference type="GO" id="GO:0003964">
    <property type="term" value="F:RNA-directed DNA polymerase activity"/>
    <property type="evidence" value="ECO:0007669"/>
    <property type="project" value="UniProtKB-KW"/>
</dbReference>
<reference evidence="5" key="2">
    <citation type="submission" date="2022-01" db="EMBL/GenBank/DDBJ databases">
        <authorList>
            <person name="Yamashiro T."/>
            <person name="Shiraishi A."/>
            <person name="Satake H."/>
            <person name="Nakayama K."/>
        </authorList>
    </citation>
    <scope>NUCLEOTIDE SEQUENCE</scope>
</reference>
<dbReference type="InterPro" id="IPR020568">
    <property type="entry name" value="Ribosomal_Su5_D2-typ_SF"/>
</dbReference>
<sequence length="291" mass="33428">MEDEFYNLAVKGNDLKTYVRRFQELAVLCPNMVPNIEKLMEVFIGGLPRSIEGNVTASKPQTLEDQLKYLEERRIRDLIKKHSEFISYPISLWEQKLILMRKPEEITKEEAPFDIFDTKKKPNNIKLYVHRVFIMDNYEELIPEYLSFVKGIDEACYGWFKGCYELGEHETLLDEVVALHNQVPHDPINHLHPEKVDEEVCIMIASRALVIIGHRRLPCCGCGIALILLCGRVDYRENPGLVACTIGAILVLIAVSLGVQRVTYDQWLDNKPTILEQRGIFSLEVTEPAIS</sequence>